<dbReference type="EMBL" id="CM047945">
    <property type="protein sequence ID" value="KAI9898378.1"/>
    <property type="molecule type" value="Genomic_DNA"/>
</dbReference>
<gene>
    <name evidence="1" type="ORF">N3K66_006738</name>
</gene>
<dbReference type="Proteomes" id="UP001163324">
    <property type="component" value="Chromosome 6"/>
</dbReference>
<evidence type="ECO:0000313" key="2">
    <source>
        <dbReference type="Proteomes" id="UP001163324"/>
    </source>
</evidence>
<evidence type="ECO:0000313" key="1">
    <source>
        <dbReference type="EMBL" id="KAI9898378.1"/>
    </source>
</evidence>
<organism evidence="1 2">
    <name type="scientific">Trichothecium roseum</name>
    <dbReference type="NCBI Taxonomy" id="47278"/>
    <lineage>
        <taxon>Eukaryota</taxon>
        <taxon>Fungi</taxon>
        <taxon>Dikarya</taxon>
        <taxon>Ascomycota</taxon>
        <taxon>Pezizomycotina</taxon>
        <taxon>Sordariomycetes</taxon>
        <taxon>Hypocreomycetidae</taxon>
        <taxon>Hypocreales</taxon>
        <taxon>Hypocreales incertae sedis</taxon>
        <taxon>Trichothecium</taxon>
    </lineage>
</organism>
<keyword evidence="2" id="KW-1185">Reference proteome</keyword>
<protein>
    <submittedName>
        <fullName evidence="1">Uncharacterized protein</fullName>
    </submittedName>
</protein>
<name>A0ACC0UXX6_9HYPO</name>
<proteinExistence type="predicted"/>
<accession>A0ACC0UXX6</accession>
<reference evidence="1" key="1">
    <citation type="submission" date="2022-10" db="EMBL/GenBank/DDBJ databases">
        <title>Complete Genome of Trichothecium roseum strain YXFP-22015, a Plant Pathogen Isolated from Citrus.</title>
        <authorList>
            <person name="Wang Y."/>
            <person name="Zhu L."/>
        </authorList>
    </citation>
    <scope>NUCLEOTIDE SEQUENCE</scope>
    <source>
        <strain evidence="1">YXFP-22015</strain>
    </source>
</reference>
<sequence>MAYPHGTRFASTEAAKPANSNRKDLQELEQSSSFSTPSPSQDQVKSFSDARAEARSKPKLPGTRYQYHPPKYDRGPLHPIQSPPSSDPIARDFVPGPFNYPRLKHTYESTIAPDILTLTYQHSPPGYVAPESSKGELREWDDSSPYHKNRPRRGPRGPGSSRLGLLERSITHSNIPTITGVAIQANVPDAPAVNKEYLKVARAILQAITGEFPQTTKLKSSVVQWGVKEGDAAGVVVNLDRAASWEFVDKLITLVLPKIKDWRGIKATTGDDHGNIGFGILPEWMSFFPELEYNYSAYPPKMVPGLHIFIKTSGTSDRQGRLLMETLGLPFYGKAER</sequence>
<comment type="caution">
    <text evidence="1">The sequence shown here is derived from an EMBL/GenBank/DDBJ whole genome shotgun (WGS) entry which is preliminary data.</text>
</comment>